<dbReference type="PROSITE" id="PS51935">
    <property type="entry name" value="NLPC_P60"/>
    <property type="match status" value="1"/>
</dbReference>
<dbReference type="Pfam" id="PF00877">
    <property type="entry name" value="NLPC_P60"/>
    <property type="match status" value="1"/>
</dbReference>
<dbReference type="AlphaFoldDB" id="A0A917EJF3"/>
<dbReference type="InterPro" id="IPR041382">
    <property type="entry name" value="SH3_16"/>
</dbReference>
<evidence type="ECO:0000259" key="5">
    <source>
        <dbReference type="PROSITE" id="PS51935"/>
    </source>
</evidence>
<keyword evidence="4" id="KW-0788">Thiol protease</keyword>
<keyword evidence="2" id="KW-0645">Protease</keyword>
<dbReference type="InterPro" id="IPR000064">
    <property type="entry name" value="NLP_P60_dom"/>
</dbReference>
<organism evidence="6 7">
    <name type="scientific">Primorskyibacter flagellatus</name>
    <dbReference type="NCBI Taxonomy" id="1387277"/>
    <lineage>
        <taxon>Bacteria</taxon>
        <taxon>Pseudomonadati</taxon>
        <taxon>Pseudomonadota</taxon>
        <taxon>Alphaproteobacteria</taxon>
        <taxon>Rhodobacterales</taxon>
        <taxon>Roseobacteraceae</taxon>
        <taxon>Primorskyibacter</taxon>
    </lineage>
</organism>
<dbReference type="PANTHER" id="PTHR47053:SF3">
    <property type="entry name" value="GAMMA-D-GLUTAMYL-L-LYSINE DIPEPTIDYL-PEPTIDASE"/>
    <property type="match status" value="1"/>
</dbReference>
<protein>
    <submittedName>
        <fullName evidence="6">Hydrolase Nlp/P60</fullName>
    </submittedName>
</protein>
<reference evidence="7" key="1">
    <citation type="journal article" date="2019" name="Int. J. Syst. Evol. Microbiol.">
        <title>The Global Catalogue of Microorganisms (GCM) 10K type strain sequencing project: providing services to taxonomists for standard genome sequencing and annotation.</title>
        <authorList>
            <consortium name="The Broad Institute Genomics Platform"/>
            <consortium name="The Broad Institute Genome Sequencing Center for Infectious Disease"/>
            <person name="Wu L."/>
            <person name="Ma J."/>
        </authorList>
    </citation>
    <scope>NUCLEOTIDE SEQUENCE [LARGE SCALE GENOMIC DNA]</scope>
    <source>
        <strain evidence="7">CGMCC 1.12664</strain>
    </source>
</reference>
<dbReference type="GO" id="GO:0008234">
    <property type="term" value="F:cysteine-type peptidase activity"/>
    <property type="evidence" value="ECO:0007669"/>
    <property type="project" value="UniProtKB-KW"/>
</dbReference>
<dbReference type="GO" id="GO:0006508">
    <property type="term" value="P:proteolysis"/>
    <property type="evidence" value="ECO:0007669"/>
    <property type="project" value="UniProtKB-KW"/>
</dbReference>
<dbReference type="InterPro" id="IPR051202">
    <property type="entry name" value="Peptidase_C40"/>
</dbReference>
<comment type="similarity">
    <text evidence="1">Belongs to the peptidase C40 family.</text>
</comment>
<gene>
    <name evidence="6" type="ORF">GCM10011360_33040</name>
</gene>
<evidence type="ECO:0000256" key="2">
    <source>
        <dbReference type="ARBA" id="ARBA00022670"/>
    </source>
</evidence>
<evidence type="ECO:0000256" key="1">
    <source>
        <dbReference type="ARBA" id="ARBA00007074"/>
    </source>
</evidence>
<dbReference type="EMBL" id="BMFJ01000002">
    <property type="protein sequence ID" value="GGE43072.1"/>
    <property type="molecule type" value="Genomic_DNA"/>
</dbReference>
<dbReference type="Gene3D" id="3.90.1720.10">
    <property type="entry name" value="endopeptidase domain like (from Nostoc punctiforme)"/>
    <property type="match status" value="1"/>
</dbReference>
<keyword evidence="3 6" id="KW-0378">Hydrolase</keyword>
<comment type="caution">
    <text evidence="6">The sequence shown here is derived from an EMBL/GenBank/DDBJ whole genome shotgun (WGS) entry which is preliminary data.</text>
</comment>
<dbReference type="Pfam" id="PF18348">
    <property type="entry name" value="SH3_16"/>
    <property type="match status" value="1"/>
</dbReference>
<dbReference type="Proteomes" id="UP000612855">
    <property type="component" value="Unassembled WGS sequence"/>
</dbReference>
<evidence type="ECO:0000256" key="3">
    <source>
        <dbReference type="ARBA" id="ARBA00022801"/>
    </source>
</evidence>
<evidence type="ECO:0000256" key="4">
    <source>
        <dbReference type="ARBA" id="ARBA00022807"/>
    </source>
</evidence>
<sequence>MSDRRVVKSNGRVADLSLKGQVEAERFAAPVLHRVVAEVTPILTAGSDEGRRDRELAFGQGFEVLEARDGFAFGYAARDGFVGYVRAEDLSDRMAAPTHRVVAPSYWFSTPSLKDPGAAVPVPVGALVAVAGVSHDNCDWAEVRVPDDEVQGDFAVYMPMPHLAPLDVAGSDLVAEAERYLGVPYLWGGNSGFGIDCSGLVQAACLACGIACPGDSDQQAAGLGEALDEGAELQRGDLIFWRGHVALVVGDGRILHANAHHMAVAYEDMAGAITRIAAKDGAVTGRRRIAP</sequence>
<proteinExistence type="inferred from homology"/>
<dbReference type="RefSeq" id="WP_188478924.1">
    <property type="nucleotide sequence ID" value="NZ_BMFJ01000002.1"/>
</dbReference>
<dbReference type="InterPro" id="IPR038765">
    <property type="entry name" value="Papain-like_cys_pep_sf"/>
</dbReference>
<accession>A0A917EJF3</accession>
<keyword evidence="7" id="KW-1185">Reference proteome</keyword>
<dbReference type="SUPFAM" id="SSF54001">
    <property type="entry name" value="Cysteine proteinases"/>
    <property type="match status" value="1"/>
</dbReference>
<dbReference type="PANTHER" id="PTHR47053">
    <property type="entry name" value="MUREIN DD-ENDOPEPTIDASE MEPH-RELATED"/>
    <property type="match status" value="1"/>
</dbReference>
<name>A0A917EJF3_9RHOB</name>
<feature type="domain" description="NlpC/P60" evidence="5">
    <location>
        <begin position="167"/>
        <end position="290"/>
    </location>
</feature>
<evidence type="ECO:0000313" key="7">
    <source>
        <dbReference type="Proteomes" id="UP000612855"/>
    </source>
</evidence>
<evidence type="ECO:0000313" key="6">
    <source>
        <dbReference type="EMBL" id="GGE43072.1"/>
    </source>
</evidence>